<keyword evidence="3 6" id="KW-1133">Transmembrane helix</keyword>
<evidence type="ECO:0000256" key="3">
    <source>
        <dbReference type="ARBA" id="ARBA00022989"/>
    </source>
</evidence>
<reference evidence="7" key="1">
    <citation type="journal article" date="1997" name="Nucleic Acids Res.">
        <title>tRNAscan-SE: a program for improved detection of transfer RNA genes in genomic sequence.</title>
        <authorList>
            <person name="Lowe T.M."/>
            <person name="Eddy S.R."/>
        </authorList>
    </citation>
    <scope>NUCLEOTIDE SEQUENCE [LARGE SCALE GENOMIC DNA]</scope>
</reference>
<feature type="transmembrane region" description="Helical" evidence="6">
    <location>
        <begin position="32"/>
        <end position="53"/>
    </location>
</feature>
<dbReference type="RefSeq" id="XP_008227902.1">
    <property type="nucleotide sequence ID" value="XM_008229680.2"/>
</dbReference>
<dbReference type="PANTHER" id="PTHR13533:SF31">
    <property type="entry name" value="PROTEIN ALTERED XYLOGLUCAN 9"/>
    <property type="match status" value="1"/>
</dbReference>
<evidence type="ECO:0000256" key="4">
    <source>
        <dbReference type="ARBA" id="ARBA00023136"/>
    </source>
</evidence>
<evidence type="ECO:0000313" key="8">
    <source>
        <dbReference type="RefSeq" id="XP_008227902.1"/>
    </source>
</evidence>
<evidence type="ECO:0000256" key="2">
    <source>
        <dbReference type="ARBA" id="ARBA00022692"/>
    </source>
</evidence>
<protein>
    <submittedName>
        <fullName evidence="8 9">Uncharacterized protein LOC103327370</fullName>
    </submittedName>
</protein>
<evidence type="ECO:0000313" key="9">
    <source>
        <dbReference type="RefSeq" id="XP_008227903.1"/>
    </source>
</evidence>
<evidence type="ECO:0000313" key="7">
    <source>
        <dbReference type="Proteomes" id="UP000694861"/>
    </source>
</evidence>
<feature type="region of interest" description="Disordered" evidence="5">
    <location>
        <begin position="253"/>
        <end position="276"/>
    </location>
</feature>
<reference evidence="7" key="2">
    <citation type="journal article" date="2012" name="Nat. Commun.">
        <title>The genome of Prunus mume.</title>
        <authorList>
            <person name="Zhang Q."/>
            <person name="Chen W."/>
            <person name="Sun L."/>
            <person name="Zhao F."/>
            <person name="Huang B."/>
            <person name="Yang W."/>
            <person name="Tao Y."/>
            <person name="Wang J."/>
            <person name="Yuan Z."/>
            <person name="Fan G."/>
            <person name="Xing Z."/>
            <person name="Han C."/>
            <person name="Pan H."/>
            <person name="Zhong X."/>
            <person name="Shi W."/>
            <person name="Liang X."/>
            <person name="Du D."/>
            <person name="Sun F."/>
            <person name="Xu Z."/>
            <person name="Hao R."/>
            <person name="Lv T."/>
            <person name="Lv Y."/>
            <person name="Zheng Z."/>
            <person name="Sun M."/>
            <person name="Luo L."/>
            <person name="Cai M."/>
            <person name="Gao Y."/>
            <person name="Wang J."/>
            <person name="Yin Y."/>
            <person name="Xu X."/>
            <person name="Cheng T."/>
            <person name="Wang J."/>
        </authorList>
    </citation>
    <scope>NUCLEOTIDE SEQUENCE [LARGE SCALE GENOMIC DNA]</scope>
</reference>
<keyword evidence="7" id="KW-1185">Reference proteome</keyword>
<accession>A0ABM0NPK5</accession>
<gene>
    <name evidence="8 9" type="primary">LOC103327370</name>
</gene>
<feature type="compositionally biased region" description="Polar residues" evidence="5">
    <location>
        <begin position="259"/>
        <end position="268"/>
    </location>
</feature>
<comment type="subcellular location">
    <subcellularLocation>
        <location evidence="1">Membrane</location>
    </subcellularLocation>
</comment>
<dbReference type="PANTHER" id="PTHR13533">
    <property type="entry name" value="N-ACETYLNEURAMINATE 9-O-ACETYLTRANSFERASE"/>
    <property type="match status" value="1"/>
</dbReference>
<reference evidence="8 9" key="3">
    <citation type="submission" date="2025-05" db="UniProtKB">
        <authorList>
            <consortium name="RefSeq"/>
        </authorList>
    </citation>
    <scope>IDENTIFICATION</scope>
</reference>
<evidence type="ECO:0000256" key="5">
    <source>
        <dbReference type="SAM" id="MobiDB-lite"/>
    </source>
</evidence>
<dbReference type="GeneID" id="103327370"/>
<proteinExistence type="predicted"/>
<dbReference type="Proteomes" id="UP000694861">
    <property type="component" value="Linkage group LG4"/>
</dbReference>
<evidence type="ECO:0000256" key="1">
    <source>
        <dbReference type="ARBA" id="ARBA00004370"/>
    </source>
</evidence>
<keyword evidence="4 6" id="KW-0472">Membrane</keyword>
<feature type="transmembrane region" description="Helical" evidence="6">
    <location>
        <begin position="6"/>
        <end position="25"/>
    </location>
</feature>
<sequence>MIGAVQLGVLAACVVVLVPMGMAGYHLSRNKMLFFSGALFITLAIGVHLTPYFPSVNDFVTTVSSVVVFENRRESCLSHLHDVVWEVTPSPNFNPLDNNTVNYDKSWAWTSSSTVSACGFQKLGRFDASDLLNGSWVVVAGDSQARLVALSLLSLVLDSGPLEKVNRDLFKRHSDYQIVVGEIGMRLDFIWAPYTFNLTHLVNGFKRNRNYPDVLVMGSGLWHMLHFTNASDFGVQLQSLRSASVSLLPFSPDTGSDRPVTSSDRPVTSSGSGSVSGRSPHLFWIGMPTLINSMLNTEEKREKMTDAMRGEYDKELHNSKILRKAGGPLLLLDIESLSWNCGVRCTVDGMHYDMPVYEAALHIMLHALLIESHQKL</sequence>
<evidence type="ECO:0000256" key="6">
    <source>
        <dbReference type="SAM" id="Phobius"/>
    </source>
</evidence>
<dbReference type="RefSeq" id="XP_008227903.1">
    <property type="nucleotide sequence ID" value="XM_008229681.1"/>
</dbReference>
<organism evidence="7 8">
    <name type="scientific">Prunus mume</name>
    <name type="common">Japanese apricot</name>
    <name type="synonym">Armeniaca mume</name>
    <dbReference type="NCBI Taxonomy" id="102107"/>
    <lineage>
        <taxon>Eukaryota</taxon>
        <taxon>Viridiplantae</taxon>
        <taxon>Streptophyta</taxon>
        <taxon>Embryophyta</taxon>
        <taxon>Tracheophyta</taxon>
        <taxon>Spermatophyta</taxon>
        <taxon>Magnoliopsida</taxon>
        <taxon>eudicotyledons</taxon>
        <taxon>Gunneridae</taxon>
        <taxon>Pentapetalae</taxon>
        <taxon>rosids</taxon>
        <taxon>fabids</taxon>
        <taxon>Rosales</taxon>
        <taxon>Rosaceae</taxon>
        <taxon>Amygdaloideae</taxon>
        <taxon>Amygdaleae</taxon>
        <taxon>Prunus</taxon>
    </lineage>
</organism>
<name>A0ABM0NPK5_PRUMU</name>
<keyword evidence="2 6" id="KW-0812">Transmembrane</keyword>